<comment type="similarity">
    <text evidence="1">Belongs to the nitroreductase family.</text>
</comment>
<keyword evidence="5" id="KW-1185">Reference proteome</keyword>
<dbReference type="Proteomes" id="UP000297477">
    <property type="component" value="Unassembled WGS sequence"/>
</dbReference>
<reference evidence="4 5" key="1">
    <citation type="submission" date="2019-03" db="EMBL/GenBank/DDBJ databases">
        <title>Reclassification of Micrococcus aloeverae and Micrococcus yunnanensis as later heterotypic synonyms of Micrococcus luteus.</title>
        <authorList>
            <person name="Huang C.-H."/>
        </authorList>
    </citation>
    <scope>NUCLEOTIDE SEQUENCE [LARGE SCALE GENOMIC DNA]</scope>
    <source>
        <strain evidence="4 5">BCRC 12151</strain>
    </source>
</reference>
<dbReference type="EMBL" id="SPKT01000002">
    <property type="protein sequence ID" value="TFI01211.1"/>
    <property type="molecule type" value="Genomic_DNA"/>
</dbReference>
<protein>
    <recommendedName>
        <fullName evidence="3">Nitroreductase domain-containing protein</fullName>
    </recommendedName>
</protein>
<dbReference type="PANTHER" id="PTHR43673">
    <property type="entry name" value="NAD(P)H NITROREDUCTASE YDGI-RELATED"/>
    <property type="match status" value="1"/>
</dbReference>
<name>A0ABY2K215_9MICC</name>
<dbReference type="PANTHER" id="PTHR43673:SF10">
    <property type="entry name" value="NADH DEHYDROGENASE_NAD(P)H NITROREDUCTASE XCC3605-RELATED"/>
    <property type="match status" value="1"/>
</dbReference>
<feature type="domain" description="Nitroreductase" evidence="3">
    <location>
        <begin position="150"/>
        <end position="294"/>
    </location>
</feature>
<dbReference type="SUPFAM" id="SSF55469">
    <property type="entry name" value="FMN-dependent nitroreductase-like"/>
    <property type="match status" value="1"/>
</dbReference>
<evidence type="ECO:0000259" key="3">
    <source>
        <dbReference type="Pfam" id="PF00881"/>
    </source>
</evidence>
<dbReference type="Pfam" id="PF00881">
    <property type="entry name" value="Nitroreductase"/>
    <property type="match status" value="1"/>
</dbReference>
<dbReference type="InterPro" id="IPR029479">
    <property type="entry name" value="Nitroreductase"/>
</dbReference>
<keyword evidence="2" id="KW-0560">Oxidoreductase</keyword>
<sequence length="317" mass="35344">MRRLVRSALGHLPSRLRLPLMRFALKGQTVLEHTADMRRSIALSSTPEVGFGRDLRPHSRDTQLIKDYHRIEKGLAMPAPKRPFGSALEHRIDGLLDPASMDDDLVRNVTSARAALSRWNDEGVVDEEIAPLGPELRALDREAVEAFVFSRHSVRNFDRSRPVPHEILDHAAELAMTSPSVCNRRAGRIHLYCEDELVEHILRLQRGNMGFGQTVGQLAVVTVNSTLFAGAGERNQKWIDGALVAMSFVWALHAHGVGACMLNWSKSNAMSARLREVADIPVREDIICVIALGYPAAGYRVARSPRRPTAETIRHHD</sequence>
<comment type="caution">
    <text evidence="4">The sequence shown here is derived from an EMBL/GenBank/DDBJ whole genome shotgun (WGS) entry which is preliminary data.</text>
</comment>
<evidence type="ECO:0000313" key="5">
    <source>
        <dbReference type="Proteomes" id="UP000297477"/>
    </source>
</evidence>
<organism evidence="4 5">
    <name type="scientific">Micrococcus lylae</name>
    <dbReference type="NCBI Taxonomy" id="1273"/>
    <lineage>
        <taxon>Bacteria</taxon>
        <taxon>Bacillati</taxon>
        <taxon>Actinomycetota</taxon>
        <taxon>Actinomycetes</taxon>
        <taxon>Micrococcales</taxon>
        <taxon>Micrococcaceae</taxon>
        <taxon>Micrococcus</taxon>
    </lineage>
</organism>
<proteinExistence type="inferred from homology"/>
<evidence type="ECO:0000256" key="1">
    <source>
        <dbReference type="ARBA" id="ARBA00007118"/>
    </source>
</evidence>
<gene>
    <name evidence="4" type="ORF">E4A49_01790</name>
</gene>
<evidence type="ECO:0000256" key="2">
    <source>
        <dbReference type="ARBA" id="ARBA00023002"/>
    </source>
</evidence>
<dbReference type="InterPro" id="IPR000415">
    <property type="entry name" value="Nitroreductase-like"/>
</dbReference>
<evidence type="ECO:0000313" key="4">
    <source>
        <dbReference type="EMBL" id="TFI01211.1"/>
    </source>
</evidence>
<dbReference type="Gene3D" id="3.40.109.10">
    <property type="entry name" value="NADH Oxidase"/>
    <property type="match status" value="1"/>
</dbReference>
<accession>A0ABY2K215</accession>